<reference evidence="3" key="1">
    <citation type="submission" date="2022-11" db="UniProtKB">
        <authorList>
            <consortium name="WormBaseParasite"/>
        </authorList>
    </citation>
    <scope>IDENTIFICATION</scope>
</reference>
<proteinExistence type="predicted"/>
<keyword evidence="2" id="KW-1185">Reference proteome</keyword>
<accession>A0A915DBW8</accession>
<feature type="transmembrane region" description="Helical" evidence="1">
    <location>
        <begin position="62"/>
        <end position="86"/>
    </location>
</feature>
<evidence type="ECO:0000313" key="2">
    <source>
        <dbReference type="Proteomes" id="UP000887574"/>
    </source>
</evidence>
<keyword evidence="1" id="KW-1133">Transmembrane helix</keyword>
<dbReference type="AlphaFoldDB" id="A0A915DBW8"/>
<name>A0A915DBW8_9BILA</name>
<organism evidence="2 3">
    <name type="scientific">Ditylenchus dipsaci</name>
    <dbReference type="NCBI Taxonomy" id="166011"/>
    <lineage>
        <taxon>Eukaryota</taxon>
        <taxon>Metazoa</taxon>
        <taxon>Ecdysozoa</taxon>
        <taxon>Nematoda</taxon>
        <taxon>Chromadorea</taxon>
        <taxon>Rhabditida</taxon>
        <taxon>Tylenchina</taxon>
        <taxon>Tylenchomorpha</taxon>
        <taxon>Sphaerularioidea</taxon>
        <taxon>Anguinidae</taxon>
        <taxon>Anguininae</taxon>
        <taxon>Ditylenchus</taxon>
    </lineage>
</organism>
<keyword evidence="1" id="KW-0472">Membrane</keyword>
<dbReference type="Gene3D" id="1.20.1070.10">
    <property type="entry name" value="Rhodopsin 7-helix transmembrane proteins"/>
    <property type="match status" value="1"/>
</dbReference>
<keyword evidence="1" id="KW-0812">Transmembrane</keyword>
<protein>
    <submittedName>
        <fullName evidence="3">Uncharacterized protein</fullName>
    </submittedName>
</protein>
<sequence length="265" mass="29686">MEEEKDQRIKTLILFLAKGSPGISSSFSSKSFYLYFFRQFIGRGFQSQVQKSSARVRSATRMLIAVVTCYLLANMLDVFLASWEYLDGQSLAEMSGFYTVATDVSSLLSVLSSSLRLPIYLLVGDKLLQTEIKRTLRSICLLFIPIDYKGLGKKSIFDAKFKGSHHPSSPKNYCLQNSKQGNLNQQNHHLLDSPLPLSSSCESSGFINNNGIGLLIQARGVIFTSSKNAPEMYVERKISSAEQTRFLNEFGAVSETKVMQWTKEI</sequence>
<dbReference type="WBParaSite" id="jg18247">
    <property type="protein sequence ID" value="jg18247"/>
    <property type="gene ID" value="jg18247"/>
</dbReference>
<evidence type="ECO:0000256" key="1">
    <source>
        <dbReference type="SAM" id="Phobius"/>
    </source>
</evidence>
<dbReference type="Proteomes" id="UP000887574">
    <property type="component" value="Unplaced"/>
</dbReference>
<dbReference type="PANTHER" id="PTHR46709">
    <property type="entry name" value="PROTEIN CBG23488-RELATED"/>
    <property type="match status" value="1"/>
</dbReference>
<dbReference type="SUPFAM" id="SSF81321">
    <property type="entry name" value="Family A G protein-coupled receptor-like"/>
    <property type="match status" value="1"/>
</dbReference>
<evidence type="ECO:0000313" key="3">
    <source>
        <dbReference type="WBParaSite" id="jg18247"/>
    </source>
</evidence>